<comment type="caution">
    <text evidence="1">The sequence shown here is derived from an EMBL/GenBank/DDBJ whole genome shotgun (WGS) entry which is preliminary data.</text>
</comment>
<keyword evidence="2" id="KW-1185">Reference proteome</keyword>
<reference evidence="1" key="1">
    <citation type="submission" date="2021-06" db="EMBL/GenBank/DDBJ databases">
        <authorList>
            <consortium name="DOE Joint Genome Institute"/>
            <person name="Mondo S.J."/>
            <person name="Amses K.R."/>
            <person name="Simmons D.R."/>
            <person name="Longcore J.E."/>
            <person name="Seto K."/>
            <person name="Alves G.H."/>
            <person name="Bonds A.E."/>
            <person name="Quandt C.A."/>
            <person name="Davis W.J."/>
            <person name="Chang Y."/>
            <person name="Letcher P.M."/>
            <person name="Powell M.J."/>
            <person name="Kuo A."/>
            <person name="Labutti K."/>
            <person name="Pangilinan J."/>
            <person name="Andreopoulos W."/>
            <person name="Tritt A."/>
            <person name="Riley R."/>
            <person name="Hundley H."/>
            <person name="Johnson J."/>
            <person name="Lipzen A."/>
            <person name="Barry K."/>
            <person name="Berbee M.L."/>
            <person name="Buchler N.E."/>
            <person name="Grigoriev I.V."/>
            <person name="Spatafora J.W."/>
            <person name="Stajich J.E."/>
            <person name="James T.Y."/>
        </authorList>
    </citation>
    <scope>NUCLEOTIDE SEQUENCE</scope>
    <source>
        <strain evidence="1">AG</strain>
    </source>
</reference>
<sequence length="73" mass="8087">MQSSSLLFPTWPANQAMCTPSVFSNESIKYMVSLRRPPLSNVVYPASNWAVSHRCDICNQMAGYSNTSKTLNG</sequence>
<organism evidence="1 2">
    <name type="scientific">Umbelopsis ramanniana AG</name>
    <dbReference type="NCBI Taxonomy" id="1314678"/>
    <lineage>
        <taxon>Eukaryota</taxon>
        <taxon>Fungi</taxon>
        <taxon>Fungi incertae sedis</taxon>
        <taxon>Mucoromycota</taxon>
        <taxon>Mucoromycotina</taxon>
        <taxon>Umbelopsidomycetes</taxon>
        <taxon>Umbelopsidales</taxon>
        <taxon>Umbelopsidaceae</taxon>
        <taxon>Umbelopsis</taxon>
    </lineage>
</organism>
<evidence type="ECO:0000313" key="1">
    <source>
        <dbReference type="EMBL" id="KAI8582181.1"/>
    </source>
</evidence>
<dbReference type="GeneID" id="75912432"/>
<dbReference type="AlphaFoldDB" id="A0AAD5HH31"/>
<name>A0AAD5HH31_UMBRA</name>
<gene>
    <name evidence="1" type="ORF">K450DRAFT_229421</name>
</gene>
<evidence type="ECO:0000313" key="2">
    <source>
        <dbReference type="Proteomes" id="UP001206595"/>
    </source>
</evidence>
<dbReference type="RefSeq" id="XP_051447185.1">
    <property type="nucleotide sequence ID" value="XM_051587085.1"/>
</dbReference>
<dbReference type="Proteomes" id="UP001206595">
    <property type="component" value="Unassembled WGS sequence"/>
</dbReference>
<proteinExistence type="predicted"/>
<dbReference type="EMBL" id="MU620902">
    <property type="protein sequence ID" value="KAI8582181.1"/>
    <property type="molecule type" value="Genomic_DNA"/>
</dbReference>
<reference evidence="1" key="2">
    <citation type="journal article" date="2022" name="Proc. Natl. Acad. Sci. U.S.A.">
        <title>Diploid-dominant life cycles characterize the early evolution of Fungi.</title>
        <authorList>
            <person name="Amses K.R."/>
            <person name="Simmons D.R."/>
            <person name="Longcore J.E."/>
            <person name="Mondo S.J."/>
            <person name="Seto K."/>
            <person name="Jeronimo G.H."/>
            <person name="Bonds A.E."/>
            <person name="Quandt C.A."/>
            <person name="Davis W.J."/>
            <person name="Chang Y."/>
            <person name="Federici B.A."/>
            <person name="Kuo A."/>
            <person name="LaButti K."/>
            <person name="Pangilinan J."/>
            <person name="Andreopoulos W."/>
            <person name="Tritt A."/>
            <person name="Riley R."/>
            <person name="Hundley H."/>
            <person name="Johnson J."/>
            <person name="Lipzen A."/>
            <person name="Barry K."/>
            <person name="Lang B.F."/>
            <person name="Cuomo C.A."/>
            <person name="Buchler N.E."/>
            <person name="Grigoriev I.V."/>
            <person name="Spatafora J.W."/>
            <person name="Stajich J.E."/>
            <person name="James T.Y."/>
        </authorList>
    </citation>
    <scope>NUCLEOTIDE SEQUENCE</scope>
    <source>
        <strain evidence="1">AG</strain>
    </source>
</reference>
<accession>A0AAD5HH31</accession>
<protein>
    <submittedName>
        <fullName evidence="1">Uncharacterized protein</fullName>
    </submittedName>
</protein>